<dbReference type="EMBL" id="QXDC01000004">
    <property type="protein sequence ID" value="RIA37154.1"/>
    <property type="molecule type" value="Genomic_DNA"/>
</dbReference>
<dbReference type="Proteomes" id="UP000266568">
    <property type="component" value="Unassembled WGS sequence"/>
</dbReference>
<name>A0A397NTX0_9SPHN</name>
<evidence type="ECO:0000313" key="2">
    <source>
        <dbReference type="EMBL" id="RIA37154.1"/>
    </source>
</evidence>
<dbReference type="AlphaFoldDB" id="A0A397NTX0"/>
<comment type="similarity">
    <text evidence="1">Belongs to the enoyl-CoA hydratase/isomerase family.</text>
</comment>
<dbReference type="InterPro" id="IPR014748">
    <property type="entry name" value="Enoyl-CoA_hydra_C"/>
</dbReference>
<protein>
    <submittedName>
        <fullName evidence="2">Enoyl-CoA hydratase</fullName>
    </submittedName>
</protein>
<proteinExistence type="inferred from homology"/>
<sequence>MVAPEILLERADAVAIVTLNRPDRMNAVHLPMMIALADMLADLEGDDAVGAIVLTGAGRGFCAGGDVKNMAARGPRSFEGRVADLKQMHRVPALIRAMPKVVVAAVNGPAAGAGFTLAAACDLRIAAASARFSTSFAKVGLSGDMGGSHTLPRLIGPTLARDLYLTSRSVDAEEALRIGLVSEIAADEECLPRAIARAREIAAGPRLAYGYIKRNLLAAESAPFERMLEIEAIHQQRCADTADHAEAKRAFVEKRSPHFEGR</sequence>
<dbReference type="SUPFAM" id="SSF52096">
    <property type="entry name" value="ClpP/crotonase"/>
    <property type="match status" value="1"/>
</dbReference>
<accession>A0A397NTX0</accession>
<keyword evidence="3" id="KW-1185">Reference proteome</keyword>
<dbReference type="PANTHER" id="PTHR43459">
    <property type="entry name" value="ENOYL-COA HYDRATASE"/>
    <property type="match status" value="1"/>
</dbReference>
<comment type="caution">
    <text evidence="2">The sequence shown here is derived from an EMBL/GenBank/DDBJ whole genome shotgun (WGS) entry which is preliminary data.</text>
</comment>
<dbReference type="Gene3D" id="1.10.12.10">
    <property type="entry name" value="Lyase 2-enoyl-coa Hydratase, Chain A, domain 2"/>
    <property type="match status" value="1"/>
</dbReference>
<dbReference type="InterPro" id="IPR001753">
    <property type="entry name" value="Enoyl-CoA_hydra/iso"/>
</dbReference>
<dbReference type="PANTHER" id="PTHR43459:SF1">
    <property type="entry name" value="EG:BACN32G11.4 PROTEIN"/>
    <property type="match status" value="1"/>
</dbReference>
<organism evidence="2 3">
    <name type="scientific">Hephaestia caeni</name>
    <dbReference type="NCBI Taxonomy" id="645617"/>
    <lineage>
        <taxon>Bacteria</taxon>
        <taxon>Pseudomonadati</taxon>
        <taxon>Pseudomonadota</taxon>
        <taxon>Alphaproteobacteria</taxon>
        <taxon>Sphingomonadales</taxon>
        <taxon>Sphingomonadaceae</taxon>
        <taxon>Hephaestia</taxon>
    </lineage>
</organism>
<dbReference type="GO" id="GO:0003824">
    <property type="term" value="F:catalytic activity"/>
    <property type="evidence" value="ECO:0007669"/>
    <property type="project" value="UniProtKB-ARBA"/>
</dbReference>
<dbReference type="Pfam" id="PF00378">
    <property type="entry name" value="ECH_1"/>
    <property type="match status" value="1"/>
</dbReference>
<evidence type="ECO:0000313" key="3">
    <source>
        <dbReference type="Proteomes" id="UP000266568"/>
    </source>
</evidence>
<evidence type="ECO:0000256" key="1">
    <source>
        <dbReference type="ARBA" id="ARBA00005254"/>
    </source>
</evidence>
<reference evidence="2 3" key="1">
    <citation type="submission" date="2018-08" db="EMBL/GenBank/DDBJ databases">
        <title>Genomic Encyclopedia of Type Strains, Phase IV (KMG-IV): sequencing the most valuable type-strain genomes for metagenomic binning, comparative biology and taxonomic classification.</title>
        <authorList>
            <person name="Goeker M."/>
        </authorList>
    </citation>
    <scope>NUCLEOTIDE SEQUENCE [LARGE SCALE GENOMIC DNA]</scope>
    <source>
        <strain evidence="2 3">DSM 25527</strain>
    </source>
</reference>
<gene>
    <name evidence="2" type="ORF">DFR49_3031</name>
</gene>
<dbReference type="CDD" id="cd06558">
    <property type="entry name" value="crotonase-like"/>
    <property type="match status" value="1"/>
</dbReference>
<dbReference type="InterPro" id="IPR029045">
    <property type="entry name" value="ClpP/crotonase-like_dom_sf"/>
</dbReference>
<dbReference type="Gene3D" id="3.90.226.10">
    <property type="entry name" value="2-enoyl-CoA Hydratase, Chain A, domain 1"/>
    <property type="match status" value="1"/>
</dbReference>